<dbReference type="Pfam" id="PF12705">
    <property type="entry name" value="PDDEXK_1"/>
    <property type="match status" value="1"/>
</dbReference>
<dbReference type="GO" id="GO:0004527">
    <property type="term" value="F:exonuclease activity"/>
    <property type="evidence" value="ECO:0007669"/>
    <property type="project" value="UniProtKB-KW"/>
</dbReference>
<dbReference type="InterPro" id="IPR000212">
    <property type="entry name" value="DNA_helicase_UvrD/REP"/>
</dbReference>
<evidence type="ECO:0000256" key="8">
    <source>
        <dbReference type="ARBA" id="ARBA00023125"/>
    </source>
</evidence>
<dbReference type="GO" id="GO:0000725">
    <property type="term" value="P:recombinational repair"/>
    <property type="evidence" value="ECO:0007669"/>
    <property type="project" value="TreeGrafter"/>
</dbReference>
<dbReference type="GO" id="GO:0005524">
    <property type="term" value="F:ATP binding"/>
    <property type="evidence" value="ECO:0007669"/>
    <property type="project" value="UniProtKB-KW"/>
</dbReference>
<organism evidence="11 12">
    <name type="scientific">Desulforamulus profundi</name>
    <dbReference type="NCBI Taxonomy" id="1383067"/>
    <lineage>
        <taxon>Bacteria</taxon>
        <taxon>Bacillati</taxon>
        <taxon>Bacillota</taxon>
        <taxon>Clostridia</taxon>
        <taxon>Eubacteriales</taxon>
        <taxon>Peptococcaceae</taxon>
        <taxon>Desulforamulus</taxon>
    </lineage>
</organism>
<protein>
    <recommendedName>
        <fullName evidence="10">UvrD-like helicase C-terminal domain-containing protein</fullName>
    </recommendedName>
</protein>
<dbReference type="PROSITE" id="PS51217">
    <property type="entry name" value="UVRD_HELICASE_CTER"/>
    <property type="match status" value="1"/>
</dbReference>
<dbReference type="RefSeq" id="WP_338013885.1">
    <property type="nucleotide sequence ID" value="NZ_AWQQ01000054.1"/>
</dbReference>
<evidence type="ECO:0000256" key="5">
    <source>
        <dbReference type="ARBA" id="ARBA00022806"/>
    </source>
</evidence>
<reference evidence="11 12" key="1">
    <citation type="submission" date="2013-09" db="EMBL/GenBank/DDBJ databases">
        <title>Biodegradation of hydrocarbons in the deep terrestrial subsurface : characterization of a microbial consortium composed of two Desulfotomaculum species originating from a deep geological formation.</title>
        <authorList>
            <person name="Aullo T."/>
            <person name="Berlendis S."/>
            <person name="Lascourreges J.-F."/>
            <person name="Dessort D."/>
            <person name="Saint-Laurent S."/>
            <person name="Schraauwers B."/>
            <person name="Mas J."/>
            <person name="Magot M."/>
            <person name="Ranchou-Peyruse A."/>
        </authorList>
    </citation>
    <scope>NUCLEOTIDE SEQUENCE [LARGE SCALE GENOMIC DNA]</scope>
    <source>
        <strain evidence="11 12">Bs107</strain>
    </source>
</reference>
<dbReference type="GO" id="GO:0005829">
    <property type="term" value="C:cytosol"/>
    <property type="evidence" value="ECO:0007669"/>
    <property type="project" value="TreeGrafter"/>
</dbReference>
<comment type="caution">
    <text evidence="11">The sequence shown here is derived from an EMBL/GenBank/DDBJ whole genome shotgun (WGS) entry which is preliminary data.</text>
</comment>
<feature type="domain" description="UvrD-like helicase C-terminal" evidence="10">
    <location>
        <begin position="1"/>
        <end position="250"/>
    </location>
</feature>
<evidence type="ECO:0000256" key="9">
    <source>
        <dbReference type="ARBA" id="ARBA00023204"/>
    </source>
</evidence>
<dbReference type="InterPro" id="IPR014017">
    <property type="entry name" value="DNA_helicase_UvrD-like_C"/>
</dbReference>
<keyword evidence="7" id="KW-0067">ATP-binding</keyword>
<accession>A0A2C6MF17</accession>
<dbReference type="InterPro" id="IPR011335">
    <property type="entry name" value="Restrct_endonuc-II-like"/>
</dbReference>
<dbReference type="GO" id="GO:0006302">
    <property type="term" value="P:double-strand break repair"/>
    <property type="evidence" value="ECO:0007669"/>
    <property type="project" value="InterPro"/>
</dbReference>
<dbReference type="InterPro" id="IPR038726">
    <property type="entry name" value="PDDEXK_AddAB-type"/>
</dbReference>
<keyword evidence="12" id="KW-1185">Reference proteome</keyword>
<evidence type="ECO:0000256" key="2">
    <source>
        <dbReference type="ARBA" id="ARBA00022741"/>
    </source>
</evidence>
<dbReference type="InterPro" id="IPR014152">
    <property type="entry name" value="AddA"/>
</dbReference>
<keyword evidence="6" id="KW-0269">Exonuclease</keyword>
<keyword evidence="8" id="KW-0238">DNA-binding</keyword>
<keyword evidence="3" id="KW-0227">DNA damage</keyword>
<dbReference type="Gene3D" id="3.90.320.10">
    <property type="match status" value="1"/>
</dbReference>
<dbReference type="Gene3D" id="3.40.50.300">
    <property type="entry name" value="P-loop containing nucleotide triphosphate hydrolases"/>
    <property type="match status" value="2"/>
</dbReference>
<dbReference type="GO" id="GO:0043138">
    <property type="term" value="F:3'-5' DNA helicase activity"/>
    <property type="evidence" value="ECO:0007669"/>
    <property type="project" value="TreeGrafter"/>
</dbReference>
<dbReference type="SUPFAM" id="SSF52540">
    <property type="entry name" value="P-loop containing nucleoside triphosphate hydrolases"/>
    <property type="match status" value="1"/>
</dbReference>
<keyword evidence="2" id="KW-0547">Nucleotide-binding</keyword>
<evidence type="ECO:0000256" key="1">
    <source>
        <dbReference type="ARBA" id="ARBA00022722"/>
    </source>
</evidence>
<keyword evidence="5" id="KW-0347">Helicase</keyword>
<dbReference type="InterPro" id="IPR011604">
    <property type="entry name" value="PDDEXK-like_dom_sf"/>
</dbReference>
<dbReference type="SUPFAM" id="SSF52980">
    <property type="entry name" value="Restriction endonuclease-like"/>
    <property type="match status" value="1"/>
</dbReference>
<name>A0A2C6MF17_9FIRM</name>
<proteinExistence type="predicted"/>
<keyword evidence="1" id="KW-0540">Nuclease</keyword>
<keyword evidence="4" id="KW-0378">Hydrolase</keyword>
<dbReference type="Pfam" id="PF13361">
    <property type="entry name" value="UvrD_C"/>
    <property type="match status" value="1"/>
</dbReference>
<evidence type="ECO:0000256" key="4">
    <source>
        <dbReference type="ARBA" id="ARBA00022801"/>
    </source>
</evidence>
<dbReference type="Proteomes" id="UP000222564">
    <property type="component" value="Unassembled WGS sequence"/>
</dbReference>
<evidence type="ECO:0000313" key="11">
    <source>
        <dbReference type="EMBL" id="PHJ38262.1"/>
    </source>
</evidence>
<gene>
    <name evidence="11" type="ORF">P378_10545</name>
</gene>
<dbReference type="EMBL" id="AWQQ01000054">
    <property type="protein sequence ID" value="PHJ38262.1"/>
    <property type="molecule type" value="Genomic_DNA"/>
</dbReference>
<evidence type="ECO:0000259" key="10">
    <source>
        <dbReference type="PROSITE" id="PS51217"/>
    </source>
</evidence>
<dbReference type="PANTHER" id="PTHR11070:SF48">
    <property type="entry name" value="ATP-DEPENDENT HELICASE_NUCLEASE SUBUNIT A"/>
    <property type="match status" value="1"/>
</dbReference>
<dbReference type="PANTHER" id="PTHR11070">
    <property type="entry name" value="UVRD / RECB / PCRA DNA HELICASE FAMILY MEMBER"/>
    <property type="match status" value="1"/>
</dbReference>
<evidence type="ECO:0000256" key="6">
    <source>
        <dbReference type="ARBA" id="ARBA00022839"/>
    </source>
</evidence>
<evidence type="ECO:0000256" key="3">
    <source>
        <dbReference type="ARBA" id="ARBA00022763"/>
    </source>
</evidence>
<sequence length="681" mass="76184">MGRRILEMIKGRELSTGPEFMVWDKELAQYRPVTYRDIVILLRATTGRANTFLEELRAMGIPAYAELGTGYFAAVEVETFLSLLKIIDNPRQDVPLAGVLRSPIVGLKAEELAEIRLCNCDGDFYDAVVSAARADLEELSRKLTGFLAKLDRWRSQARRGPLADLIWMLYRETGYYDYVGGMVGGTQRQANLRVLYHRAKQFEATSFRGLFRFLRFVERLQDAGSDLGSARTLGESEDVVRVMSIHKSKGLEFPVVFVAGLGKKFNLMDLNKELLMHKKLGLGPQVINLATRVSYPSLPKLLLQQQIKKESVAEEMRVLYVALTRAREKLILVGAVRDLEKSLEKWCSSAAQAGWPLPDTELTAARTYLDWLCPAIARHRNGQALLQLARSEAQPLSEVAADASTWQTAFINLHQVQNPPRDNRQQVAGLLEKVKALAPLGDLGQAAEIERRLNWRYPLAELTAKPAKAAVTEIKRRFDELARLEDEAVPYRPKITGRPRFLQQDKGLTPAERGSAIHLVMQHIPLEKIPAEQDIHRLLEHLVAREILLPEQAAVIDPAQITGFFASPLGQRLLNAGKVQRELPFSLALPAVEVYPELSRAGDGEVVLVQGVIDCLADEGDGLLLIDYKSDAVHPGQASPAERYRGQINLYTRAVQNILGRPVKERVIYLFDSGETLYFGA</sequence>
<dbReference type="GO" id="GO:0003677">
    <property type="term" value="F:DNA binding"/>
    <property type="evidence" value="ECO:0007669"/>
    <property type="project" value="UniProtKB-KW"/>
</dbReference>
<evidence type="ECO:0000313" key="12">
    <source>
        <dbReference type="Proteomes" id="UP000222564"/>
    </source>
</evidence>
<dbReference type="InterPro" id="IPR027417">
    <property type="entry name" value="P-loop_NTPase"/>
</dbReference>
<dbReference type="AlphaFoldDB" id="A0A2C6MF17"/>
<evidence type="ECO:0000256" key="7">
    <source>
        <dbReference type="ARBA" id="ARBA00022840"/>
    </source>
</evidence>
<dbReference type="NCBIfam" id="TIGR02785">
    <property type="entry name" value="addA_Gpos"/>
    <property type="match status" value="1"/>
</dbReference>
<keyword evidence="9" id="KW-0234">DNA repair</keyword>
<dbReference type="GO" id="GO:0033202">
    <property type="term" value="C:DNA helicase complex"/>
    <property type="evidence" value="ECO:0007669"/>
    <property type="project" value="TreeGrafter"/>
</dbReference>